<dbReference type="SUPFAM" id="SSF56935">
    <property type="entry name" value="Porins"/>
    <property type="match status" value="1"/>
</dbReference>
<keyword evidence="3" id="KW-1185">Reference proteome</keyword>
<reference evidence="2 3" key="1">
    <citation type="submission" date="2021-12" db="EMBL/GenBank/DDBJ databases">
        <title>Siccirubricoccus leaddurans sp. nov., a high concentration Zn2+ tolerance bacterium.</title>
        <authorList>
            <person name="Cao Y."/>
        </authorList>
    </citation>
    <scope>NUCLEOTIDE SEQUENCE [LARGE SCALE GENOMIC DNA]</scope>
    <source>
        <strain evidence="2 3">KC 17139</strain>
    </source>
</reference>
<gene>
    <name evidence="2" type="ORF">JYK14_26845</name>
</gene>
<dbReference type="Proteomes" id="UP001523392">
    <property type="component" value="Unassembled WGS sequence"/>
</dbReference>
<evidence type="ECO:0000256" key="1">
    <source>
        <dbReference type="SAM" id="SignalP"/>
    </source>
</evidence>
<dbReference type="InterPro" id="IPR018759">
    <property type="entry name" value="BBP2_2"/>
</dbReference>
<accession>A0ABT1DEV2</accession>
<name>A0ABT1DEV2_9PROT</name>
<evidence type="ECO:0000313" key="2">
    <source>
        <dbReference type="EMBL" id="MCO6419755.1"/>
    </source>
</evidence>
<feature type="chain" id="PRO_5045995633" evidence="1">
    <location>
        <begin position="32"/>
        <end position="433"/>
    </location>
</feature>
<evidence type="ECO:0000313" key="3">
    <source>
        <dbReference type="Proteomes" id="UP001523392"/>
    </source>
</evidence>
<comment type="caution">
    <text evidence="2">The sequence shown here is derived from an EMBL/GenBank/DDBJ whole genome shotgun (WGS) entry which is preliminary data.</text>
</comment>
<sequence length="433" mass="48288">MADKFRVTRTCRAFLMAQVLWGALPMGAALAQDQVQGQGQNTARDAARGVTVTSRPRPDFDPLGVRLGGFRLDGMVDVGPGFDSNLFGRRNNVVSDGFVDTAAGARLRSDWTTHAVGIEASMLSRQYFNNSDLDFQDWNILGFGRYDFSADTNVEGRYRHAREHLDVFSTEVQGLGIARPVSYDTDEVSVTGNTRFNRVGLTGGALWRSYRFENQSFASTGGSLSLNDFDTVIGSIGSSYTVAPGRAVTATVRLQDISYTNAASRSRDSFTWEALLGFDYDFDGVWQARVAVGWRQRNYNGPGLKPVEGLAAEGQITWLPTQLTTVRFNVLRTIEESIRVDAVSYQRLQGGVTVDHEFLRNVILSGDIRADRREYQRPDQKVTDGILTLSARWLINRNLELIGAYSYSQRLEKSAGYDEYDRNLFQVRLRASL</sequence>
<organism evidence="2 3">
    <name type="scientific">Siccirubricoccus soli</name>
    <dbReference type="NCBI Taxonomy" id="2899147"/>
    <lineage>
        <taxon>Bacteria</taxon>
        <taxon>Pseudomonadati</taxon>
        <taxon>Pseudomonadota</taxon>
        <taxon>Alphaproteobacteria</taxon>
        <taxon>Acetobacterales</taxon>
        <taxon>Roseomonadaceae</taxon>
        <taxon>Siccirubricoccus</taxon>
    </lineage>
</organism>
<proteinExistence type="predicted"/>
<dbReference type="EMBL" id="JAFIRR010000225">
    <property type="protein sequence ID" value="MCO6419755.1"/>
    <property type="molecule type" value="Genomic_DNA"/>
</dbReference>
<keyword evidence="1" id="KW-0732">Signal</keyword>
<dbReference type="Pfam" id="PF10082">
    <property type="entry name" value="BBP2_2"/>
    <property type="match status" value="1"/>
</dbReference>
<dbReference type="RefSeq" id="WP_252956434.1">
    <property type="nucleotide sequence ID" value="NZ_JAFIRR010000225.1"/>
</dbReference>
<feature type="signal peptide" evidence="1">
    <location>
        <begin position="1"/>
        <end position="31"/>
    </location>
</feature>
<protein>
    <submittedName>
        <fullName evidence="2">Outer membrane beta-barrel protein</fullName>
    </submittedName>
</protein>